<dbReference type="PANTHER" id="PTHR15237">
    <property type="entry name" value="DNA REPAIR PROTEIN RAD9"/>
    <property type="match status" value="1"/>
</dbReference>
<keyword evidence="6" id="KW-0378">Hydrolase</keyword>
<dbReference type="EMBL" id="JXXN02000167">
    <property type="protein sequence ID" value="THD28375.1"/>
    <property type="molecule type" value="Genomic_DNA"/>
</dbReference>
<evidence type="ECO:0000256" key="3">
    <source>
        <dbReference type="ARBA" id="ARBA00022553"/>
    </source>
</evidence>
<evidence type="ECO:0000256" key="7">
    <source>
        <dbReference type="ARBA" id="ARBA00022839"/>
    </source>
</evidence>
<comment type="function">
    <text evidence="9">Component of the 9-1-1 cell-cycle checkpoint response complex that plays a major role in DNA repair. The 9-1-1 complex is recruited to DNA lesion upon damage by the RAD17-replication factor C (RFC) clamp loader complex. Acts then as a sliding clamp platform on DNA for several proteins involved in long-patch base excision repair (LP-BER). The 9-1-1 complex stimulates DNA polymerase beta (POLB) activity by increasing its affinity for the 3'-OH end of the primer-template and stabilizes POLB to those sites where LP-BER proceeds; endonuclease FEN1 cleavage activity on substrates with double, nick, or gap flaps of distinct sequences and lengths; and DNA ligase I (LIG1) on long-patch base excision repair substrates. The 9-1-1 complex is necessary for the recruitment of RHNO1 to sites of double-stranded breaks (DSB) occurring during the S phase. RAD9A possesses 3'-&gt;5' double stranded DNA exonuclease activity.</text>
</comment>
<dbReference type="PANTHER" id="PTHR15237:SF0">
    <property type="entry name" value="CELL CYCLE CHECKPOINT CONTROL PROTEIN"/>
    <property type="match status" value="1"/>
</dbReference>
<evidence type="ECO:0000256" key="10">
    <source>
        <dbReference type="ARBA" id="ARBA00069752"/>
    </source>
</evidence>
<evidence type="ECO:0000256" key="2">
    <source>
        <dbReference type="ARBA" id="ARBA00008494"/>
    </source>
</evidence>
<organism evidence="13 14">
    <name type="scientific">Fasciola hepatica</name>
    <name type="common">Liver fluke</name>
    <dbReference type="NCBI Taxonomy" id="6192"/>
    <lineage>
        <taxon>Eukaryota</taxon>
        <taxon>Metazoa</taxon>
        <taxon>Spiralia</taxon>
        <taxon>Lophotrochozoa</taxon>
        <taxon>Platyhelminthes</taxon>
        <taxon>Trematoda</taxon>
        <taxon>Digenea</taxon>
        <taxon>Plagiorchiida</taxon>
        <taxon>Echinostomata</taxon>
        <taxon>Echinostomatoidea</taxon>
        <taxon>Fasciolidae</taxon>
        <taxon>Fasciola</taxon>
    </lineage>
</organism>
<dbReference type="AlphaFoldDB" id="A0A4E0RKM6"/>
<dbReference type="GO" id="GO:0031573">
    <property type="term" value="P:mitotic intra-S DNA damage checkpoint signaling"/>
    <property type="evidence" value="ECO:0007669"/>
    <property type="project" value="TreeGrafter"/>
</dbReference>
<dbReference type="InterPro" id="IPR046938">
    <property type="entry name" value="DNA_clamp_sf"/>
</dbReference>
<dbReference type="GO" id="GO:0071479">
    <property type="term" value="P:cellular response to ionizing radiation"/>
    <property type="evidence" value="ECO:0007669"/>
    <property type="project" value="TreeGrafter"/>
</dbReference>
<evidence type="ECO:0000256" key="4">
    <source>
        <dbReference type="ARBA" id="ARBA00022722"/>
    </source>
</evidence>
<keyword evidence="3" id="KW-0597">Phosphoprotein</keyword>
<reference evidence="13" key="1">
    <citation type="submission" date="2019-03" db="EMBL/GenBank/DDBJ databases">
        <title>Improved annotation for the trematode Fasciola hepatica.</title>
        <authorList>
            <person name="Choi Y.-J."/>
            <person name="Martin J."/>
            <person name="Mitreva M."/>
        </authorList>
    </citation>
    <scope>NUCLEOTIDE SEQUENCE [LARGE SCALE GENOMIC DNA]</scope>
</reference>
<dbReference type="SUPFAM" id="SSF55979">
    <property type="entry name" value="DNA clamp"/>
    <property type="match status" value="1"/>
</dbReference>
<evidence type="ECO:0000256" key="8">
    <source>
        <dbReference type="ARBA" id="ARBA00023242"/>
    </source>
</evidence>
<dbReference type="Pfam" id="PF04139">
    <property type="entry name" value="Rad9"/>
    <property type="match status" value="1"/>
</dbReference>
<evidence type="ECO:0000313" key="14">
    <source>
        <dbReference type="Proteomes" id="UP000230066"/>
    </source>
</evidence>
<comment type="subcellular location">
    <subcellularLocation>
        <location evidence="1">Nucleus</location>
    </subcellularLocation>
</comment>
<feature type="region of interest" description="Disordered" evidence="12">
    <location>
        <begin position="437"/>
        <end position="463"/>
    </location>
</feature>
<dbReference type="Gene3D" id="3.70.10.10">
    <property type="match status" value="1"/>
</dbReference>
<sequence>MRLSLHQTELKVFIRCINSLAKLGNEIYFNWTIDGLSLKTVNQSRSAYASVVFKTCFFEKCSTCPNENVTRFKIASRSCCNIFRPSVSLERAVHKCRIILNADNTLLIVQFFCKYGIVKTFNMSIIDCEHLEAVYSIEESANHLVLSTRILIEVLNNFRQSSEEITLILKEGECTFQNYVLQGDPNSILTQLPLGANEFDAYLVGFPSELTFCQKELRALLNFCDLVSPVLRIYCDRPGKPVIFACTHETRLCARFVLATLPSDACTIPGSQRSQSVQRRTLVSKTPVQVRRVALNSVTQSQRLLRPALTDFDEDATVDEVTVLANVLRESDGPDAVSAVDQSRTALSQIGNLNLTHTQPVNIVPSPIPPPRPFNVPRVCQAIPITRAPMDSTDLNPAVKKARSALFSFIEQSEDADSMTAEDMDIELQQLTRPYSFVDPNISKPGTATPGRTVLVADSDEEN</sequence>
<dbReference type="GO" id="GO:0000076">
    <property type="term" value="P:DNA replication checkpoint signaling"/>
    <property type="evidence" value="ECO:0007669"/>
    <property type="project" value="TreeGrafter"/>
</dbReference>
<dbReference type="GO" id="GO:0030896">
    <property type="term" value="C:checkpoint clamp complex"/>
    <property type="evidence" value="ECO:0007669"/>
    <property type="project" value="InterPro"/>
</dbReference>
<gene>
    <name evidence="13" type="ORF">D915_000735</name>
</gene>
<comment type="caution">
    <text evidence="13">The sequence shown here is derived from an EMBL/GenBank/DDBJ whole genome shotgun (WGS) entry which is preliminary data.</text>
</comment>
<keyword evidence="7" id="KW-0269">Exonuclease</keyword>
<proteinExistence type="inferred from homology"/>
<dbReference type="FunFam" id="3.70.10.10:FF:000005">
    <property type="entry name" value="Cell cycle checkpoint control protein"/>
    <property type="match status" value="1"/>
</dbReference>
<accession>A0A4E0RKM6</accession>
<name>A0A4E0RKM6_FASHE</name>
<keyword evidence="5" id="KW-0227">DNA damage</keyword>
<dbReference type="InterPro" id="IPR007268">
    <property type="entry name" value="Rad9/Ddc1"/>
</dbReference>
<protein>
    <recommendedName>
        <fullName evidence="10">Cell cycle checkpoint control protein RAD9A</fullName>
    </recommendedName>
    <alternativeName>
        <fullName evidence="11">DNA repair exonuclease rad9 homolog A</fullName>
    </alternativeName>
</protein>
<comment type="similarity">
    <text evidence="2">Belongs to the rad9 family.</text>
</comment>
<evidence type="ECO:0000256" key="11">
    <source>
        <dbReference type="ARBA" id="ARBA00079896"/>
    </source>
</evidence>
<evidence type="ECO:0000256" key="1">
    <source>
        <dbReference type="ARBA" id="ARBA00004123"/>
    </source>
</evidence>
<keyword evidence="4" id="KW-0540">Nuclease</keyword>
<dbReference type="GO" id="GO:0006281">
    <property type="term" value="P:DNA repair"/>
    <property type="evidence" value="ECO:0007669"/>
    <property type="project" value="TreeGrafter"/>
</dbReference>
<evidence type="ECO:0000256" key="12">
    <source>
        <dbReference type="SAM" id="MobiDB-lite"/>
    </source>
</evidence>
<evidence type="ECO:0000256" key="6">
    <source>
        <dbReference type="ARBA" id="ARBA00022801"/>
    </source>
</evidence>
<dbReference type="Proteomes" id="UP000230066">
    <property type="component" value="Unassembled WGS sequence"/>
</dbReference>
<keyword evidence="8" id="KW-0539">Nucleus</keyword>
<evidence type="ECO:0000256" key="9">
    <source>
        <dbReference type="ARBA" id="ARBA00059283"/>
    </source>
</evidence>
<dbReference type="GO" id="GO:0004527">
    <property type="term" value="F:exonuclease activity"/>
    <property type="evidence" value="ECO:0007669"/>
    <property type="project" value="UniProtKB-KW"/>
</dbReference>
<evidence type="ECO:0000313" key="13">
    <source>
        <dbReference type="EMBL" id="THD28375.1"/>
    </source>
</evidence>
<evidence type="ECO:0000256" key="5">
    <source>
        <dbReference type="ARBA" id="ARBA00022763"/>
    </source>
</evidence>
<keyword evidence="14" id="KW-1185">Reference proteome</keyword>